<dbReference type="PANTHER" id="PTHR32332:SF33">
    <property type="entry name" value="NITRONATE MONOOXYGENASE DOMAIN-CONTAINING PROTEIN"/>
    <property type="match status" value="1"/>
</dbReference>
<evidence type="ECO:0000313" key="6">
    <source>
        <dbReference type="Proteomes" id="UP001185331"/>
    </source>
</evidence>
<accession>A0AAE4BJF0</accession>
<sequence>MTDQPTTIQPITTKVITAQPDVHAPEPHLPRVIQGGMGIAVSDWRLARTVCLNGGLGVVSGTGIDTVLLRRLQDGDPGGEVRRALAAFPKPALVQACLERYFRPEGRAPGEAYARLPLPTAGRHRDAWVMTLLGAYVEVTLAREGHDRPVGLNLLTKLQLHTLPALYGAMLAGVGTVIMGAGIPRDIPGILDAFAAGRPASLRVDVRGGEGLTLTFDPADFGLPSDLLTRPDFYPIVSSHVLAGVLARKASGPVQGFIVEGPTAGGHNAPPRGPLTLDDRGQPVYGERDEVDLPAMRALGLPFWLAGGCGTPGSLRDALAAGAAGIQVGTLFAFARESGLRADLKADVLTRAQSGALDVFTDPLASPTGFPFKVVTLPGTLSQPDVYAARKRVCDLGYLREAYQTESGRVGWRCPAEPVAAFVSKGGDAAAAQGRKCLCNALMADAGYAQVQRGGLTEPGLLTSGDALGALSDWTPGYGAADVLRVLHG</sequence>
<dbReference type="InterPro" id="IPR004136">
    <property type="entry name" value="NMO"/>
</dbReference>
<keyword evidence="2" id="KW-0288">FMN</keyword>
<dbReference type="SUPFAM" id="SSF51412">
    <property type="entry name" value="Inosine monophosphate dehydrogenase (IMPDH)"/>
    <property type="match status" value="1"/>
</dbReference>
<dbReference type="GO" id="GO:0018580">
    <property type="term" value="F:nitronate monooxygenase activity"/>
    <property type="evidence" value="ECO:0007669"/>
    <property type="project" value="InterPro"/>
</dbReference>
<protein>
    <submittedName>
        <fullName evidence="5">NAD(P)H-dependent flavin oxidoreductase YrpB (Nitropropane dioxygenase family)</fullName>
    </submittedName>
</protein>
<dbReference type="Proteomes" id="UP001185331">
    <property type="component" value="Unassembled WGS sequence"/>
</dbReference>
<evidence type="ECO:0000256" key="2">
    <source>
        <dbReference type="ARBA" id="ARBA00022643"/>
    </source>
</evidence>
<keyword evidence="3" id="KW-0560">Oxidoreductase</keyword>
<organism evidence="5 6">
    <name type="scientific">Deinococcus soli</name>
    <name type="common">ex Cha et al. 2016</name>
    <dbReference type="NCBI Taxonomy" id="1309411"/>
    <lineage>
        <taxon>Bacteria</taxon>
        <taxon>Thermotogati</taxon>
        <taxon>Deinococcota</taxon>
        <taxon>Deinococci</taxon>
        <taxon>Deinococcales</taxon>
        <taxon>Deinococcaceae</taxon>
        <taxon>Deinococcus</taxon>
    </lineage>
</organism>
<dbReference type="InterPro" id="IPR013785">
    <property type="entry name" value="Aldolase_TIM"/>
</dbReference>
<dbReference type="RefSeq" id="WP_309850280.1">
    <property type="nucleotide sequence ID" value="NZ_JAVDQJ010000002.1"/>
</dbReference>
<keyword evidence="5" id="KW-0223">Dioxygenase</keyword>
<dbReference type="PANTHER" id="PTHR32332">
    <property type="entry name" value="2-NITROPROPANE DIOXYGENASE"/>
    <property type="match status" value="1"/>
</dbReference>
<gene>
    <name evidence="5" type="ORF">J2Y00_000047</name>
</gene>
<reference evidence="5" key="1">
    <citation type="submission" date="2023-07" db="EMBL/GenBank/DDBJ databases">
        <title>Sorghum-associated microbial communities from plants grown in Nebraska, USA.</title>
        <authorList>
            <person name="Schachtman D."/>
        </authorList>
    </citation>
    <scope>NUCLEOTIDE SEQUENCE</scope>
    <source>
        <strain evidence="5">BE330</strain>
    </source>
</reference>
<feature type="region of interest" description="Disordered" evidence="4">
    <location>
        <begin position="262"/>
        <end position="281"/>
    </location>
</feature>
<dbReference type="Gene3D" id="3.20.20.70">
    <property type="entry name" value="Aldolase class I"/>
    <property type="match status" value="1"/>
</dbReference>
<evidence type="ECO:0000313" key="5">
    <source>
        <dbReference type="EMBL" id="MDR6216498.1"/>
    </source>
</evidence>
<dbReference type="EMBL" id="JAVDQK010000001">
    <property type="protein sequence ID" value="MDR6216498.1"/>
    <property type="molecule type" value="Genomic_DNA"/>
</dbReference>
<evidence type="ECO:0000256" key="4">
    <source>
        <dbReference type="SAM" id="MobiDB-lite"/>
    </source>
</evidence>
<evidence type="ECO:0000256" key="3">
    <source>
        <dbReference type="ARBA" id="ARBA00023002"/>
    </source>
</evidence>
<comment type="caution">
    <text evidence="5">The sequence shown here is derived from an EMBL/GenBank/DDBJ whole genome shotgun (WGS) entry which is preliminary data.</text>
</comment>
<dbReference type="CDD" id="cd04730">
    <property type="entry name" value="NPD_like"/>
    <property type="match status" value="1"/>
</dbReference>
<dbReference type="GO" id="GO:0051213">
    <property type="term" value="F:dioxygenase activity"/>
    <property type="evidence" value="ECO:0007669"/>
    <property type="project" value="UniProtKB-KW"/>
</dbReference>
<proteinExistence type="predicted"/>
<dbReference type="AlphaFoldDB" id="A0AAE4BJF0"/>
<evidence type="ECO:0000256" key="1">
    <source>
        <dbReference type="ARBA" id="ARBA00022630"/>
    </source>
</evidence>
<keyword evidence="1" id="KW-0285">Flavoprotein</keyword>
<dbReference type="Pfam" id="PF03060">
    <property type="entry name" value="NMO"/>
    <property type="match status" value="1"/>
</dbReference>
<name>A0AAE4BJF0_9DEIO</name>